<dbReference type="Proteomes" id="UP000291343">
    <property type="component" value="Unassembled WGS sequence"/>
</dbReference>
<dbReference type="FunFam" id="2.60.120.260:FF:000018">
    <property type="entry name" value="Laminin subunit gamma 1"/>
    <property type="match status" value="1"/>
</dbReference>
<keyword evidence="4" id="KW-0472">Membrane</keyword>
<dbReference type="InterPro" id="IPR002049">
    <property type="entry name" value="LE_dom"/>
</dbReference>
<comment type="caution">
    <text evidence="6">The sequence shown here is derived from an EMBL/GenBank/DDBJ whole genome shotgun (WGS) entry which is preliminary data.</text>
</comment>
<keyword evidence="7" id="KW-1185">Reference proteome</keyword>
<dbReference type="SMART" id="SM00136">
    <property type="entry name" value="LamNT"/>
    <property type="match status" value="1"/>
</dbReference>
<dbReference type="InterPro" id="IPR008979">
    <property type="entry name" value="Galactose-bd-like_sf"/>
</dbReference>
<dbReference type="PANTHER" id="PTHR10574">
    <property type="entry name" value="NETRIN/LAMININ-RELATED"/>
    <property type="match status" value="1"/>
</dbReference>
<gene>
    <name evidence="6" type="ORF">LSTR_LSTR009261</name>
</gene>
<dbReference type="SUPFAM" id="SSF49785">
    <property type="entry name" value="Galactose-binding domain-like"/>
    <property type="match status" value="1"/>
</dbReference>
<dbReference type="GO" id="GO:0009888">
    <property type="term" value="P:tissue development"/>
    <property type="evidence" value="ECO:0007669"/>
    <property type="project" value="TreeGrafter"/>
</dbReference>
<protein>
    <recommendedName>
        <fullName evidence="5">Laminin N-terminal domain-containing protein</fullName>
    </recommendedName>
</protein>
<keyword evidence="4" id="KW-0812">Transmembrane</keyword>
<evidence type="ECO:0000256" key="4">
    <source>
        <dbReference type="SAM" id="Phobius"/>
    </source>
</evidence>
<evidence type="ECO:0000256" key="2">
    <source>
        <dbReference type="ARBA" id="ARBA00023292"/>
    </source>
</evidence>
<dbReference type="CDD" id="cd00055">
    <property type="entry name" value="EGF_Lam"/>
    <property type="match status" value="1"/>
</dbReference>
<dbReference type="Pfam" id="PF00053">
    <property type="entry name" value="EGF_laminin"/>
    <property type="match status" value="1"/>
</dbReference>
<dbReference type="GO" id="GO:0007411">
    <property type="term" value="P:axon guidance"/>
    <property type="evidence" value="ECO:0007669"/>
    <property type="project" value="TreeGrafter"/>
</dbReference>
<feature type="transmembrane region" description="Helical" evidence="4">
    <location>
        <begin position="72"/>
        <end position="93"/>
    </location>
</feature>
<organism evidence="6 7">
    <name type="scientific">Laodelphax striatellus</name>
    <name type="common">Small brown planthopper</name>
    <name type="synonym">Delphax striatella</name>
    <dbReference type="NCBI Taxonomy" id="195883"/>
    <lineage>
        <taxon>Eukaryota</taxon>
        <taxon>Metazoa</taxon>
        <taxon>Ecdysozoa</taxon>
        <taxon>Arthropoda</taxon>
        <taxon>Hexapoda</taxon>
        <taxon>Insecta</taxon>
        <taxon>Pterygota</taxon>
        <taxon>Neoptera</taxon>
        <taxon>Paraneoptera</taxon>
        <taxon>Hemiptera</taxon>
        <taxon>Auchenorrhyncha</taxon>
        <taxon>Fulgoroidea</taxon>
        <taxon>Delphacidae</taxon>
        <taxon>Criomorphinae</taxon>
        <taxon>Laodelphax</taxon>
    </lineage>
</organism>
<reference evidence="6 7" key="1">
    <citation type="journal article" date="2017" name="Gigascience">
        <title>Genome sequence of the small brown planthopper, Laodelphax striatellus.</title>
        <authorList>
            <person name="Zhu J."/>
            <person name="Jiang F."/>
            <person name="Wang X."/>
            <person name="Yang P."/>
            <person name="Bao Y."/>
            <person name="Zhao W."/>
            <person name="Wang W."/>
            <person name="Lu H."/>
            <person name="Wang Q."/>
            <person name="Cui N."/>
            <person name="Li J."/>
            <person name="Chen X."/>
            <person name="Luo L."/>
            <person name="Yu J."/>
            <person name="Kang L."/>
            <person name="Cui F."/>
        </authorList>
    </citation>
    <scope>NUCLEOTIDE SEQUENCE [LARGE SCALE GENOMIC DNA]</scope>
    <source>
        <strain evidence="6">Lst14</strain>
    </source>
</reference>
<keyword evidence="2" id="KW-0424">Laminin EGF-like domain</keyword>
<proteinExistence type="predicted"/>
<feature type="domain" description="Laminin N-terminal" evidence="5">
    <location>
        <begin position="133"/>
        <end position="375"/>
    </location>
</feature>
<dbReference type="SMR" id="A0A482WYP4"/>
<dbReference type="SMART" id="SM00180">
    <property type="entry name" value="EGF_Lam"/>
    <property type="match status" value="1"/>
</dbReference>
<dbReference type="InParanoid" id="A0A482WYP4"/>
<dbReference type="PROSITE" id="PS51117">
    <property type="entry name" value="LAMININ_NTER"/>
    <property type="match status" value="1"/>
</dbReference>
<dbReference type="STRING" id="195883.A0A482WYP4"/>
<dbReference type="Gene3D" id="2.60.120.260">
    <property type="entry name" value="Galactose-binding domain-like"/>
    <property type="match status" value="1"/>
</dbReference>
<evidence type="ECO:0000256" key="3">
    <source>
        <dbReference type="SAM" id="MobiDB-lite"/>
    </source>
</evidence>
<evidence type="ECO:0000313" key="7">
    <source>
        <dbReference type="Proteomes" id="UP000291343"/>
    </source>
</evidence>
<dbReference type="InterPro" id="IPR008211">
    <property type="entry name" value="Laminin_N"/>
</dbReference>
<accession>A0A482WYP4</accession>
<dbReference type="PANTHER" id="PTHR10574:SF435">
    <property type="entry name" value="LAMININ SUBUNIT GAMMA-1"/>
    <property type="match status" value="1"/>
</dbReference>
<feature type="region of interest" description="Disordered" evidence="3">
    <location>
        <begin position="459"/>
        <end position="485"/>
    </location>
</feature>
<evidence type="ECO:0000313" key="6">
    <source>
        <dbReference type="EMBL" id="RZF38366.1"/>
    </source>
</evidence>
<dbReference type="AlphaFoldDB" id="A0A482WYP4"/>
<evidence type="ECO:0000259" key="5">
    <source>
        <dbReference type="PROSITE" id="PS51117"/>
    </source>
</evidence>
<keyword evidence="1" id="KW-1015">Disulfide bond</keyword>
<name>A0A482WYP4_LAOST</name>
<dbReference type="Pfam" id="PF00055">
    <property type="entry name" value="Laminin_N"/>
    <property type="match status" value="1"/>
</dbReference>
<keyword evidence="4" id="KW-1133">Transmembrane helix</keyword>
<evidence type="ECO:0000256" key="1">
    <source>
        <dbReference type="ARBA" id="ARBA00023157"/>
    </source>
</evidence>
<dbReference type="GO" id="GO:0005604">
    <property type="term" value="C:basement membrane"/>
    <property type="evidence" value="ECO:0007669"/>
    <property type="project" value="TreeGrafter"/>
</dbReference>
<sequence length="485" mass="54332">MYKRRKQVPHADADFVLLRCENPPNSEHKLSHPPQLGYSALLCSFSCSFFQSATRSRPVNIMSRRSVARLRFVACCAYFVVACASVIVASVHAQTDDVDALDLVEVDREFLLKKLKRDILPGGGSSCYNATGHAQRCIPQFQNAAFGKTVIATNTCGQNGPTEFCHSYSSYGAPSTHSSQRKTCQMCYENSHPASYLTDKHSDKNVTWWQSDTIIEDIQWPHQVNLTLNLGKAFDITFVRVQFYTQRPESFVIYKRQTPTGPWTPYQFYSATCRDTYGLPDTTSARREEETRALCTSEYSDISPLTGGNVMFSTLEGRPSAPYFDTSDALHSWVSATDIRITLDRLNTFGDEVFGDPQVLKSYFYAIADVSVAGRCKCNGHASECDDSGDGSGSLVCRCDHFTTGVDCEQCLPFYNDAPWGRANDNNAHECKPQRKPLVTFIAFINPKFRPHSYPLPPTNTFRGAESSKRGLQTKIGNIDRMRRV</sequence>
<dbReference type="InterPro" id="IPR050440">
    <property type="entry name" value="Laminin/Netrin_ECM"/>
</dbReference>
<dbReference type="OrthoDB" id="430826at2759"/>
<dbReference type="SUPFAM" id="SSF57196">
    <property type="entry name" value="EGF/Laminin"/>
    <property type="match status" value="1"/>
</dbReference>
<dbReference type="GO" id="GO:0009887">
    <property type="term" value="P:animal organ morphogenesis"/>
    <property type="evidence" value="ECO:0007669"/>
    <property type="project" value="TreeGrafter"/>
</dbReference>
<dbReference type="EMBL" id="QKKF02022555">
    <property type="protein sequence ID" value="RZF38366.1"/>
    <property type="molecule type" value="Genomic_DNA"/>
</dbReference>